<keyword evidence="2" id="KW-0204">Cytolysis</keyword>
<dbReference type="RefSeq" id="WP_076648866.1">
    <property type="nucleotide sequence ID" value="NZ_FTPS01000001.1"/>
</dbReference>
<dbReference type="STRING" id="515897.SAMN05421849_1344"/>
<keyword evidence="2" id="KW-0963">Cytoplasm</keyword>
<keyword evidence="2 4" id="KW-0012">Acyltransferase</keyword>
<name>A0A1R3WRV9_9RHOB</name>
<dbReference type="AlphaFoldDB" id="A0A1R3WRV9"/>
<evidence type="ECO:0000313" key="5">
    <source>
        <dbReference type="Proteomes" id="UP000192455"/>
    </source>
</evidence>
<comment type="subcellular location">
    <subcellularLocation>
        <location evidence="2">Cytoplasm</location>
    </subcellularLocation>
</comment>
<keyword evidence="2 4" id="KW-0808">Transferase</keyword>
<evidence type="ECO:0000256" key="1">
    <source>
        <dbReference type="ARBA" id="ARBA00005686"/>
    </source>
</evidence>
<protein>
    <recommendedName>
        <fullName evidence="2">RTX toxin-activating lysine-acyltransferase</fullName>
        <ecNumber evidence="2">2.3.1.-</ecNumber>
    </recommendedName>
</protein>
<feature type="region of interest" description="Disordered" evidence="3">
    <location>
        <begin position="1"/>
        <end position="22"/>
    </location>
</feature>
<reference evidence="4 5" key="1">
    <citation type="submission" date="2017-01" db="EMBL/GenBank/DDBJ databases">
        <authorList>
            <person name="Mah S.A."/>
            <person name="Swanson W.J."/>
            <person name="Moy G.W."/>
            <person name="Vacquier V.D."/>
        </authorList>
    </citation>
    <scope>NUCLEOTIDE SEQUENCE [LARGE SCALE GENOMIC DNA]</scope>
    <source>
        <strain evidence="4 5">DSM 21219</strain>
    </source>
</reference>
<gene>
    <name evidence="4" type="ORF">SAMN05421849_1344</name>
</gene>
<evidence type="ECO:0000256" key="2">
    <source>
        <dbReference type="RuleBase" id="RU368102"/>
    </source>
</evidence>
<dbReference type="GO" id="GO:0009404">
    <property type="term" value="P:toxin metabolic process"/>
    <property type="evidence" value="ECO:0007669"/>
    <property type="project" value="UniProtKB-UniRule"/>
</dbReference>
<dbReference type="Pfam" id="PF02794">
    <property type="entry name" value="HlyC"/>
    <property type="match status" value="1"/>
</dbReference>
<accession>A0A1R3WRV9</accession>
<dbReference type="GO" id="GO:0031640">
    <property type="term" value="P:killing of cells of another organism"/>
    <property type="evidence" value="ECO:0007669"/>
    <property type="project" value="UniProtKB-KW"/>
</dbReference>
<dbReference type="Proteomes" id="UP000192455">
    <property type="component" value="Unassembled WGS sequence"/>
</dbReference>
<dbReference type="OrthoDB" id="5431564at2"/>
<evidence type="ECO:0000313" key="4">
    <source>
        <dbReference type="EMBL" id="SIT80619.1"/>
    </source>
</evidence>
<dbReference type="GO" id="GO:0016746">
    <property type="term" value="F:acyltransferase activity"/>
    <property type="evidence" value="ECO:0007669"/>
    <property type="project" value="UniProtKB-UniRule"/>
</dbReference>
<sequence>MNEAPTLPDSTPRDSTGKELPPVELPSAEKLRVYGDALFLAFRSGRHTRLSVGGLRASLEPAIETGQFRVYRFDDVPRGMYTWARLTRESERRMIAGEYLYPDEWVGGDRLWIMDFIVPYRGLTAQIARWLMIRGNMSDTEFLFRRFSGPAQRQRIVHVDFTAPKLSRTYDPDEFLNKLA</sequence>
<proteinExistence type="inferred from homology"/>
<dbReference type="EMBL" id="FTPS01000001">
    <property type="protein sequence ID" value="SIT80619.1"/>
    <property type="molecule type" value="Genomic_DNA"/>
</dbReference>
<evidence type="ECO:0000256" key="3">
    <source>
        <dbReference type="SAM" id="MobiDB-lite"/>
    </source>
</evidence>
<comment type="similarity">
    <text evidence="1 2">Belongs to the RTX toxin acyltransferase family.</text>
</comment>
<organism evidence="4 5">
    <name type="scientific">Pontibaca methylaminivorans</name>
    <dbReference type="NCBI Taxonomy" id="515897"/>
    <lineage>
        <taxon>Bacteria</taxon>
        <taxon>Pseudomonadati</taxon>
        <taxon>Pseudomonadota</taxon>
        <taxon>Alphaproteobacteria</taxon>
        <taxon>Rhodobacterales</taxon>
        <taxon>Roseobacteraceae</taxon>
        <taxon>Pontibaca</taxon>
    </lineage>
</organism>
<keyword evidence="5" id="KW-1185">Reference proteome</keyword>
<comment type="function">
    <text evidence="2">Involved in fatty acylation of protoxin at internal lysine residues, thereby converting it to the active toxin.</text>
</comment>
<dbReference type="GO" id="GO:0005737">
    <property type="term" value="C:cytoplasm"/>
    <property type="evidence" value="ECO:0007669"/>
    <property type="project" value="UniProtKB-SubCell"/>
</dbReference>
<dbReference type="InterPro" id="IPR003996">
    <property type="entry name" value="RTX_toxin-activating_protC_bac"/>
</dbReference>
<dbReference type="EC" id="2.3.1.-" evidence="2"/>